<evidence type="ECO:0000313" key="2">
    <source>
        <dbReference type="Proteomes" id="UP001218638"/>
    </source>
</evidence>
<dbReference type="Proteomes" id="UP001218638">
    <property type="component" value="Chromosome"/>
</dbReference>
<dbReference type="EMBL" id="CP119075">
    <property type="protein sequence ID" value="WED64792.1"/>
    <property type="molecule type" value="Genomic_DNA"/>
</dbReference>
<gene>
    <name evidence="1" type="ORF">PXH66_20805</name>
</gene>
<dbReference type="Pfam" id="PF20001">
    <property type="entry name" value="DUF6428"/>
    <property type="match status" value="1"/>
</dbReference>
<protein>
    <submittedName>
        <fullName evidence="1">DUF6428 family protein</fullName>
    </submittedName>
</protein>
<proteinExistence type="predicted"/>
<dbReference type="AlphaFoldDB" id="A0AAF0A178"/>
<keyword evidence="2" id="KW-1185">Reference proteome</keyword>
<dbReference type="KEGG" id="slom:PXH66_20805"/>
<sequence>MNTTTALLAALRNHPDAALHIILPDDDVVPAHFHVTEIGRVQKDFIDCGGTPRTQVHCQLQLLVANDTDHRLTAGKLAKIFDASAAILRGDELPIVIEHEDCRTIAFPLRDLTATDEQITFRLDLPHPACLAADACGLSPEEAGVAPAGGSCCTPGSGCC</sequence>
<evidence type="ECO:0000313" key="1">
    <source>
        <dbReference type="EMBL" id="WED64792.1"/>
    </source>
</evidence>
<dbReference type="InterPro" id="IPR045534">
    <property type="entry name" value="DUF6428"/>
</dbReference>
<name>A0AAF0A178_9BACT</name>
<organism evidence="1 2">
    <name type="scientific">Synoicihabitans lomoniglobus</name>
    <dbReference type="NCBI Taxonomy" id="2909285"/>
    <lineage>
        <taxon>Bacteria</taxon>
        <taxon>Pseudomonadati</taxon>
        <taxon>Verrucomicrobiota</taxon>
        <taxon>Opitutia</taxon>
        <taxon>Opitutales</taxon>
        <taxon>Opitutaceae</taxon>
        <taxon>Synoicihabitans</taxon>
    </lineage>
</organism>
<reference evidence="1" key="1">
    <citation type="submission" date="2023-03" db="EMBL/GenBank/DDBJ databases">
        <title>Lomoglobus Profundus gen. nov., sp. nov., a novel member of the phylum Verrucomicrobia, isolated from deep-marine sediment of South China Sea.</title>
        <authorList>
            <person name="Ahmad T."/>
            <person name="Ishaq S.E."/>
            <person name="Wang F."/>
        </authorList>
    </citation>
    <scope>NUCLEOTIDE SEQUENCE</scope>
    <source>
        <strain evidence="1">LMO-M01</strain>
    </source>
</reference>
<dbReference type="RefSeq" id="WP_330931945.1">
    <property type="nucleotide sequence ID" value="NZ_CP119075.1"/>
</dbReference>
<accession>A0AAF0A178</accession>